<accession>A0ABU0YVT5</accession>
<dbReference type="Pfam" id="PF17957">
    <property type="entry name" value="Big_7"/>
    <property type="match status" value="2"/>
</dbReference>
<proteinExistence type="predicted"/>
<dbReference type="Gene3D" id="2.60.40.10">
    <property type="entry name" value="Immunoglobulins"/>
    <property type="match status" value="3"/>
</dbReference>
<gene>
    <name evidence="1" type="ORF">Q9R08_00390</name>
</gene>
<dbReference type="Proteomes" id="UP001235133">
    <property type="component" value="Unassembled WGS sequence"/>
</dbReference>
<comment type="caution">
    <text evidence="1">The sequence shown here is derived from an EMBL/GenBank/DDBJ whole genome shotgun (WGS) entry which is preliminary data.</text>
</comment>
<reference evidence="1 2" key="1">
    <citation type="submission" date="2023-08" db="EMBL/GenBank/DDBJ databases">
        <title>Microbacterium psychrotolerans sp. nov., a psychrotolerant bacterium isolated from soil in Heilongjiang Province, China.</title>
        <authorList>
            <person name="An P."/>
            <person name="Zhao D."/>
            <person name="Xiang H."/>
        </authorList>
    </citation>
    <scope>NUCLEOTIDE SEQUENCE [LARGE SCALE GENOMIC DNA]</scope>
    <source>
        <strain evidence="1 2">QXD-8</strain>
    </source>
</reference>
<sequence length="611" mass="60657">MNAAALRTTVLVVLAAVVLIAGTPLGPALSSAAFTAKTTNSASTVGAAADWTPPTVAVQPSAGALRDTATITAIASDAVSGIRNVVISVQAVGATTWTTLCTATASPYSCTWNTRAVSDGSYDVRAVATDNAGYPATSAAVRVTVANTIGVELSDPGDTVRGSVSLTTSLQNAGTATPAVVVEYAAAGSGVWKTACSTSTASYTCSWGTGTVKDDFYDLRATATANGVTTASALITDVLVDNGAPTATMTDPGSPLRGTVTLAATAADAASGIARVAIQFSANGGSTWQEACTVTAPPYSCRFSTVALAGGSYHFRAVATDAAGNSGTSGSVGPRTIDNTVASVAMEDPGAFLVGTATLTATANSTAGVAGVTLQVAPNGTNTWTTVCAPAASPFSCAWNTKSVADGLYDFRAVLTDSTGKQTTSATVTARRVDNRAVRGVDVQTANGGAIAGRLDAGDTMTFTYSTRMSTAALSAGWNGSSMPVTLRLRDGNTAGLGLGNAGDTVDVLLPGTTTPVNLGSVNLKGDYVKNNKTSSFTATMTATTATAGGLPVTVVQITVGTLISGGALRTVATASAAAMVWTPSSAATDLGGAASSNAPVTETAALDREY</sequence>
<evidence type="ECO:0000313" key="1">
    <source>
        <dbReference type="EMBL" id="MDQ7876422.1"/>
    </source>
</evidence>
<evidence type="ECO:0000313" key="2">
    <source>
        <dbReference type="Proteomes" id="UP001235133"/>
    </source>
</evidence>
<keyword evidence="2" id="KW-1185">Reference proteome</keyword>
<dbReference type="EMBL" id="JAVFWO010000001">
    <property type="protein sequence ID" value="MDQ7876422.1"/>
    <property type="molecule type" value="Genomic_DNA"/>
</dbReference>
<name>A0ABU0YVT5_9MICO</name>
<organism evidence="1 2">
    <name type="scientific">Microbacterium psychrotolerans</name>
    <dbReference type="NCBI Taxonomy" id="3068321"/>
    <lineage>
        <taxon>Bacteria</taxon>
        <taxon>Bacillati</taxon>
        <taxon>Actinomycetota</taxon>
        <taxon>Actinomycetes</taxon>
        <taxon>Micrococcales</taxon>
        <taxon>Microbacteriaceae</taxon>
        <taxon>Microbacterium</taxon>
    </lineage>
</organism>
<dbReference type="RefSeq" id="WP_308865817.1">
    <property type="nucleotide sequence ID" value="NZ_JAVFWO010000001.1"/>
</dbReference>
<dbReference type="InterPro" id="IPR013783">
    <property type="entry name" value="Ig-like_fold"/>
</dbReference>
<protein>
    <submittedName>
        <fullName evidence="1">Ig-like domain-containing protein</fullName>
    </submittedName>
</protein>